<evidence type="ECO:0000256" key="1">
    <source>
        <dbReference type="SAM" id="MobiDB-lite"/>
    </source>
</evidence>
<feature type="region of interest" description="Disordered" evidence="1">
    <location>
        <begin position="488"/>
        <end position="515"/>
    </location>
</feature>
<accession>A0A9P8A8P5</accession>
<comment type="caution">
    <text evidence="2">The sequence shown here is derived from an EMBL/GenBank/DDBJ whole genome shotgun (WGS) entry which is preliminary data.</text>
</comment>
<dbReference type="Gene3D" id="2.60.40.640">
    <property type="match status" value="1"/>
</dbReference>
<gene>
    <name evidence="2" type="ORF">KVV02_003277</name>
</gene>
<feature type="compositionally biased region" description="Polar residues" evidence="1">
    <location>
        <begin position="533"/>
        <end position="543"/>
    </location>
</feature>
<feature type="compositionally biased region" description="Low complexity" evidence="1">
    <location>
        <begin position="370"/>
        <end position="387"/>
    </location>
</feature>
<dbReference type="Proteomes" id="UP000717515">
    <property type="component" value="Unassembled WGS sequence"/>
</dbReference>
<sequence length="768" mass="83057">MSALSAEDADDHVLRSDSSVYRANAATDRTPSYSELHLISAALQSSQESPQAPIDTDTEPPYTARRTISSQDIVVVSPRPDQAPPPMELERQQQQLLSAPASHTTPSGLTAALELESDTVEIYDRSSDGFQYSLKGSVELDWTTDMELVLKDARIDFMGYADTAVLRYESGGSTATTETPVHHTHDFIPTPLVLDSGSNLSPPVDLPAHSGIASPRAAERTPTHRHHESLPIDLTLPGHLPDSTNLAIGNIRYELQVSLEVTSSPGTSPSTTESIILRRPILIHRIVYPSAHLQPRIAMGLDSGGVEIQVKVPRLFHCENTLLAVELYAKPRTRNVKLRKAKVVFEQIETDRYQRSPPVSVPPTAIVPLAPTNNSSTATASPTAFPSDVPSPAVSQSPPRQWPPPLPLTRSGPRSGLPPAPRLLTRQIAQPLEVDFDEPTAELQSQTVHLQLVLSPDLCVDVQSSWLQISHTLRIEIEYTTDEEAYITAPPVTAPPPPPPLSPQHTPIETPGTEPRLETGAKIELDAAPVLSQPASMDGSQPMSVAEEEEEEEEEEVRDLEAEQQESGQTVPKETEDQKSEAIWQQQGDDIESASQGGDDPDDWRSRYLADEKQPLQDGEGSGSSTLPRHHFSTLMEGADVIVAEDRHLAPRLPSRPSHVARASTLSATSSTTSSCTFSVATEEIPVRVVRVVATALVDASTIAQAAGETEAGLPTYESVIEATGLPAYAEEKLEDDHEDAEASGTATGVLGGAARRLEGDDAELQRR</sequence>
<feature type="compositionally biased region" description="Basic and acidic residues" evidence="1">
    <location>
        <begin position="756"/>
        <end position="768"/>
    </location>
</feature>
<feature type="region of interest" description="Disordered" evidence="1">
    <location>
        <begin position="354"/>
        <end position="421"/>
    </location>
</feature>
<proteinExistence type="predicted"/>
<feature type="compositionally biased region" description="Polar residues" evidence="1">
    <location>
        <begin position="583"/>
        <end position="596"/>
    </location>
</feature>
<name>A0A9P8A8P5_MORAP</name>
<feature type="compositionally biased region" description="Basic and acidic residues" evidence="1">
    <location>
        <begin position="603"/>
        <end position="615"/>
    </location>
</feature>
<feature type="compositionally biased region" description="Pro residues" evidence="1">
    <location>
        <begin position="492"/>
        <end position="502"/>
    </location>
</feature>
<dbReference type="AlphaFoldDB" id="A0A9P8A8P5"/>
<dbReference type="InterPro" id="IPR014752">
    <property type="entry name" value="Arrestin-like_C"/>
</dbReference>
<evidence type="ECO:0000313" key="2">
    <source>
        <dbReference type="EMBL" id="KAG9324870.1"/>
    </source>
</evidence>
<feature type="region of interest" description="Disordered" evidence="1">
    <location>
        <begin position="733"/>
        <end position="768"/>
    </location>
</feature>
<organism evidence="2 3">
    <name type="scientific">Mortierella alpina</name>
    <name type="common">Oleaginous fungus</name>
    <name type="synonym">Mortierella renispora</name>
    <dbReference type="NCBI Taxonomy" id="64518"/>
    <lineage>
        <taxon>Eukaryota</taxon>
        <taxon>Fungi</taxon>
        <taxon>Fungi incertae sedis</taxon>
        <taxon>Mucoromycota</taxon>
        <taxon>Mortierellomycotina</taxon>
        <taxon>Mortierellomycetes</taxon>
        <taxon>Mortierellales</taxon>
        <taxon>Mortierellaceae</taxon>
        <taxon>Mortierella</taxon>
    </lineage>
</organism>
<feature type="region of interest" description="Disordered" evidence="1">
    <location>
        <begin position="1"/>
        <end position="71"/>
    </location>
</feature>
<reference evidence="2" key="1">
    <citation type="submission" date="2021-07" db="EMBL/GenBank/DDBJ databases">
        <title>Draft genome of Mortierella alpina, strain LL118, isolated from an aspen leaf litter sample.</title>
        <authorList>
            <person name="Yang S."/>
            <person name="Vinatzer B.A."/>
        </authorList>
    </citation>
    <scope>NUCLEOTIDE SEQUENCE</scope>
    <source>
        <strain evidence="2">LL118</strain>
    </source>
</reference>
<dbReference type="EMBL" id="JAIFTL010000054">
    <property type="protein sequence ID" value="KAG9324870.1"/>
    <property type="molecule type" value="Genomic_DNA"/>
</dbReference>
<evidence type="ECO:0000313" key="3">
    <source>
        <dbReference type="Proteomes" id="UP000717515"/>
    </source>
</evidence>
<feature type="compositionally biased region" description="Polar residues" evidence="1">
    <location>
        <begin position="16"/>
        <end position="33"/>
    </location>
</feature>
<feature type="region of interest" description="Disordered" evidence="1">
    <location>
        <begin position="528"/>
        <end position="630"/>
    </location>
</feature>
<protein>
    <submittedName>
        <fullName evidence="2">Uncharacterized protein</fullName>
    </submittedName>
</protein>
<feature type="compositionally biased region" description="Acidic residues" evidence="1">
    <location>
        <begin position="546"/>
        <end position="564"/>
    </location>
</feature>